<dbReference type="Proteomes" id="UP000692954">
    <property type="component" value="Unassembled WGS sequence"/>
</dbReference>
<sequence length="122" mass="14343">MLQNDIEIFNEFKQYCQLVTVNEIDDKIFSDNFDSFFQLCLNRIASKNQCIYEQIAIICNQIKTDTQKLSPFYHLSSNEQTKLPHMIQITYNMAADKLQINTYSKISNSNIIAKTKQLEYQN</sequence>
<proteinExistence type="predicted"/>
<protein>
    <submittedName>
        <fullName evidence="1">Uncharacterized protein</fullName>
    </submittedName>
</protein>
<dbReference type="EMBL" id="CAJJDN010000130">
    <property type="protein sequence ID" value="CAD8121157.1"/>
    <property type="molecule type" value="Genomic_DNA"/>
</dbReference>
<name>A0A8S1R1H1_9CILI</name>
<evidence type="ECO:0000313" key="1">
    <source>
        <dbReference type="EMBL" id="CAD8121157.1"/>
    </source>
</evidence>
<comment type="caution">
    <text evidence="1">The sequence shown here is derived from an EMBL/GenBank/DDBJ whole genome shotgun (WGS) entry which is preliminary data.</text>
</comment>
<gene>
    <name evidence="1" type="ORF">PSON_ATCC_30995.1.T1300085</name>
</gene>
<evidence type="ECO:0000313" key="2">
    <source>
        <dbReference type="Proteomes" id="UP000692954"/>
    </source>
</evidence>
<organism evidence="1 2">
    <name type="scientific">Paramecium sonneborni</name>
    <dbReference type="NCBI Taxonomy" id="65129"/>
    <lineage>
        <taxon>Eukaryota</taxon>
        <taxon>Sar</taxon>
        <taxon>Alveolata</taxon>
        <taxon>Ciliophora</taxon>
        <taxon>Intramacronucleata</taxon>
        <taxon>Oligohymenophorea</taxon>
        <taxon>Peniculida</taxon>
        <taxon>Parameciidae</taxon>
        <taxon>Paramecium</taxon>
    </lineage>
</organism>
<keyword evidence="2" id="KW-1185">Reference proteome</keyword>
<dbReference type="AlphaFoldDB" id="A0A8S1R1H1"/>
<accession>A0A8S1R1H1</accession>
<reference evidence="1" key="1">
    <citation type="submission" date="2021-01" db="EMBL/GenBank/DDBJ databases">
        <authorList>
            <consortium name="Genoscope - CEA"/>
            <person name="William W."/>
        </authorList>
    </citation>
    <scope>NUCLEOTIDE SEQUENCE</scope>
</reference>